<evidence type="ECO:0000313" key="2">
    <source>
        <dbReference type="Proteomes" id="UP001551675"/>
    </source>
</evidence>
<protein>
    <submittedName>
        <fullName evidence="1">Uncharacterized protein</fullName>
    </submittedName>
</protein>
<name>A0ABV3G8N5_MICGL</name>
<sequence>MIRTEIRDGVLVASFAPWTRPFVRRAEMRVPLAATREVRLEADPRAAASGMHAGLLISGLMKVGTWTGLNGVRRLVCARRDVPGVRIVLAGRIENVDELLLSVPDAAGLRAQIMGAHA</sequence>
<comment type="caution">
    <text evidence="1">The sequence shown here is derived from an EMBL/GenBank/DDBJ whole genome shotgun (WGS) entry which is preliminary data.</text>
</comment>
<dbReference type="Proteomes" id="UP001551675">
    <property type="component" value="Unassembled WGS sequence"/>
</dbReference>
<dbReference type="EMBL" id="JBFALK010000002">
    <property type="protein sequence ID" value="MEV0967993.1"/>
    <property type="molecule type" value="Genomic_DNA"/>
</dbReference>
<gene>
    <name evidence="1" type="ORF">AB0I59_05120</name>
</gene>
<keyword evidence="2" id="KW-1185">Reference proteome</keyword>
<reference evidence="1 2" key="1">
    <citation type="submission" date="2024-06" db="EMBL/GenBank/DDBJ databases">
        <title>The Natural Products Discovery Center: Release of the First 8490 Sequenced Strains for Exploring Actinobacteria Biosynthetic Diversity.</title>
        <authorList>
            <person name="Kalkreuter E."/>
            <person name="Kautsar S.A."/>
            <person name="Yang D."/>
            <person name="Bader C.D."/>
            <person name="Teijaro C.N."/>
            <person name="Fluegel L."/>
            <person name="Davis C.M."/>
            <person name="Simpson J.R."/>
            <person name="Lauterbach L."/>
            <person name="Steele A.D."/>
            <person name="Gui C."/>
            <person name="Meng S."/>
            <person name="Li G."/>
            <person name="Viehrig K."/>
            <person name="Ye F."/>
            <person name="Su P."/>
            <person name="Kiefer A.F."/>
            <person name="Nichols A."/>
            <person name="Cepeda A.J."/>
            <person name="Yan W."/>
            <person name="Fan B."/>
            <person name="Jiang Y."/>
            <person name="Adhikari A."/>
            <person name="Zheng C.-J."/>
            <person name="Schuster L."/>
            <person name="Cowan T.M."/>
            <person name="Smanski M.J."/>
            <person name="Chevrette M.G."/>
            <person name="De Carvalho L.P.S."/>
            <person name="Shen B."/>
        </authorList>
    </citation>
    <scope>NUCLEOTIDE SEQUENCE [LARGE SCALE GENOMIC DNA]</scope>
    <source>
        <strain evidence="1 2">NPDC050100</strain>
    </source>
</reference>
<evidence type="ECO:0000313" key="1">
    <source>
        <dbReference type="EMBL" id="MEV0967993.1"/>
    </source>
</evidence>
<proteinExistence type="predicted"/>
<accession>A0ABV3G8N5</accession>
<organism evidence="1 2">
    <name type="scientific">Microtetraspora glauca</name>
    <dbReference type="NCBI Taxonomy" id="1996"/>
    <lineage>
        <taxon>Bacteria</taxon>
        <taxon>Bacillati</taxon>
        <taxon>Actinomycetota</taxon>
        <taxon>Actinomycetes</taxon>
        <taxon>Streptosporangiales</taxon>
        <taxon>Streptosporangiaceae</taxon>
        <taxon>Microtetraspora</taxon>
    </lineage>
</organism>
<dbReference type="RefSeq" id="WP_358130214.1">
    <property type="nucleotide sequence ID" value="NZ_JBFALK010000002.1"/>
</dbReference>